<dbReference type="Gene3D" id="3.40.50.150">
    <property type="entry name" value="Vaccinia Virus protein VP39"/>
    <property type="match status" value="1"/>
</dbReference>
<organism evidence="1 2">
    <name type="scientific">Crucibulum laeve</name>
    <dbReference type="NCBI Taxonomy" id="68775"/>
    <lineage>
        <taxon>Eukaryota</taxon>
        <taxon>Fungi</taxon>
        <taxon>Dikarya</taxon>
        <taxon>Basidiomycota</taxon>
        <taxon>Agaricomycotina</taxon>
        <taxon>Agaricomycetes</taxon>
        <taxon>Agaricomycetidae</taxon>
        <taxon>Agaricales</taxon>
        <taxon>Agaricineae</taxon>
        <taxon>Nidulariaceae</taxon>
        <taxon>Crucibulum</taxon>
    </lineage>
</organism>
<dbReference type="PANTHER" id="PTHR14614">
    <property type="entry name" value="HEPATOCELLULAR CARCINOMA-ASSOCIATED ANTIGEN"/>
    <property type="match status" value="1"/>
</dbReference>
<dbReference type="AlphaFoldDB" id="A0A5C3MBZ5"/>
<reference evidence="1 2" key="1">
    <citation type="journal article" date="2019" name="Nat. Ecol. Evol.">
        <title>Megaphylogeny resolves global patterns of mushroom evolution.</title>
        <authorList>
            <person name="Varga T."/>
            <person name="Krizsan K."/>
            <person name="Foldi C."/>
            <person name="Dima B."/>
            <person name="Sanchez-Garcia M."/>
            <person name="Sanchez-Ramirez S."/>
            <person name="Szollosi G.J."/>
            <person name="Szarkandi J.G."/>
            <person name="Papp V."/>
            <person name="Albert L."/>
            <person name="Andreopoulos W."/>
            <person name="Angelini C."/>
            <person name="Antonin V."/>
            <person name="Barry K.W."/>
            <person name="Bougher N.L."/>
            <person name="Buchanan P."/>
            <person name="Buyck B."/>
            <person name="Bense V."/>
            <person name="Catcheside P."/>
            <person name="Chovatia M."/>
            <person name="Cooper J."/>
            <person name="Damon W."/>
            <person name="Desjardin D."/>
            <person name="Finy P."/>
            <person name="Geml J."/>
            <person name="Haridas S."/>
            <person name="Hughes K."/>
            <person name="Justo A."/>
            <person name="Karasinski D."/>
            <person name="Kautmanova I."/>
            <person name="Kiss B."/>
            <person name="Kocsube S."/>
            <person name="Kotiranta H."/>
            <person name="LaButti K.M."/>
            <person name="Lechner B.E."/>
            <person name="Liimatainen K."/>
            <person name="Lipzen A."/>
            <person name="Lukacs Z."/>
            <person name="Mihaltcheva S."/>
            <person name="Morgado L.N."/>
            <person name="Niskanen T."/>
            <person name="Noordeloos M.E."/>
            <person name="Ohm R.A."/>
            <person name="Ortiz-Santana B."/>
            <person name="Ovrebo C."/>
            <person name="Racz N."/>
            <person name="Riley R."/>
            <person name="Savchenko A."/>
            <person name="Shiryaev A."/>
            <person name="Soop K."/>
            <person name="Spirin V."/>
            <person name="Szebenyi C."/>
            <person name="Tomsovsky M."/>
            <person name="Tulloss R.E."/>
            <person name="Uehling J."/>
            <person name="Grigoriev I.V."/>
            <person name="Vagvolgyi C."/>
            <person name="Papp T."/>
            <person name="Martin F.M."/>
            <person name="Miettinen O."/>
            <person name="Hibbett D.S."/>
            <person name="Nagy L.G."/>
        </authorList>
    </citation>
    <scope>NUCLEOTIDE SEQUENCE [LARGE SCALE GENOMIC DNA]</scope>
    <source>
        <strain evidence="1 2">CBS 166.37</strain>
    </source>
</reference>
<evidence type="ECO:0008006" key="3">
    <source>
        <dbReference type="Google" id="ProtNLM"/>
    </source>
</evidence>
<dbReference type="PANTHER" id="PTHR14614:SF130">
    <property type="entry name" value="PROTEIN-LYSINE N-METHYLTRANSFERASE EEF2KMT"/>
    <property type="match status" value="1"/>
</dbReference>
<protein>
    <recommendedName>
        <fullName evidence="3">Methyltransferase-domain-containing protein</fullName>
    </recommendedName>
</protein>
<dbReference type="InterPro" id="IPR029063">
    <property type="entry name" value="SAM-dependent_MTases_sf"/>
</dbReference>
<dbReference type="Pfam" id="PF10294">
    <property type="entry name" value="Methyltransf_16"/>
    <property type="match status" value="1"/>
</dbReference>
<dbReference type="InterPro" id="IPR019410">
    <property type="entry name" value="Methyltransf_16"/>
</dbReference>
<keyword evidence="2" id="KW-1185">Reference proteome</keyword>
<dbReference type="STRING" id="68775.A0A5C3MBZ5"/>
<sequence length="381" mass="42659">MTVLDSSLFELLRGFSCLKPPNSLLFPQDFSLPAVHSFLLDNILLNPHFQAYPPSAQYQKQFWKWAIAHLERMPQPENEEDEVEIDPQIYEHYLELLPPSGPALGSSQPSTRSQICGRSLPMTQLPPSQSFLTHYWRPAGIPKQNEGSTVNLEEYRVATLLESRTTIESGTTGLRTWLASFLLSQYLILHPEILNGKRVLELGSGVGFLGIIAASLQNISGSASSSSLWLTDVNDEVLARCKYNLTLPCNMSEHPNIHYRNIDWSASVDQEQYQSLASVLNDEIAPDVILGADIVFDPSLILALIGVLKLVLQPGSKQKSKYALIALTIRNESTIGRFLEEAQNQSVRFEEVPIDFDRTTFSETIESAHAQDNIKVFKFTL</sequence>
<dbReference type="EMBL" id="ML213593">
    <property type="protein sequence ID" value="TFK41966.1"/>
    <property type="molecule type" value="Genomic_DNA"/>
</dbReference>
<proteinExistence type="predicted"/>
<dbReference type="Proteomes" id="UP000308652">
    <property type="component" value="Unassembled WGS sequence"/>
</dbReference>
<dbReference type="OrthoDB" id="194386at2759"/>
<dbReference type="GO" id="GO:0008757">
    <property type="term" value="F:S-adenosylmethionine-dependent methyltransferase activity"/>
    <property type="evidence" value="ECO:0007669"/>
    <property type="project" value="UniProtKB-ARBA"/>
</dbReference>
<evidence type="ECO:0000313" key="2">
    <source>
        <dbReference type="Proteomes" id="UP000308652"/>
    </source>
</evidence>
<name>A0A5C3MBZ5_9AGAR</name>
<dbReference type="CDD" id="cd02440">
    <property type="entry name" value="AdoMet_MTases"/>
    <property type="match status" value="1"/>
</dbReference>
<dbReference type="GO" id="GO:0005737">
    <property type="term" value="C:cytoplasm"/>
    <property type="evidence" value="ECO:0007669"/>
    <property type="project" value="TreeGrafter"/>
</dbReference>
<dbReference type="SUPFAM" id="SSF53335">
    <property type="entry name" value="S-adenosyl-L-methionine-dependent methyltransferases"/>
    <property type="match status" value="1"/>
</dbReference>
<gene>
    <name evidence="1" type="ORF">BDQ12DRAFT_348414</name>
</gene>
<evidence type="ECO:0000313" key="1">
    <source>
        <dbReference type="EMBL" id="TFK41966.1"/>
    </source>
</evidence>
<accession>A0A5C3MBZ5</accession>